<dbReference type="KEGG" id="bfx:BC359_14255"/>
<proteinExistence type="inferred from homology"/>
<evidence type="ECO:0000256" key="1">
    <source>
        <dbReference type="HAMAP-Rule" id="MF_01041"/>
    </source>
</evidence>
<dbReference type="Gene3D" id="1.10.220.80">
    <property type="entry name" value="BH2638-like"/>
    <property type="match status" value="1"/>
</dbReference>
<gene>
    <name evidence="2" type="ORF">JF537_12850</name>
</gene>
<dbReference type="InterPro" id="IPR007920">
    <property type="entry name" value="UPF0223"/>
</dbReference>
<comment type="caution">
    <text evidence="2">The sequence shown here is derived from an EMBL/GenBank/DDBJ whole genome shotgun (WGS) entry which is preliminary data.</text>
</comment>
<evidence type="ECO:0000313" key="2">
    <source>
        <dbReference type="EMBL" id="MBN8252461.1"/>
    </source>
</evidence>
<sequence>MEYQYPISLDWSTEEIIDVVKFFESIEKAYEKGIEREQLMGIYRRFKEIVPSKAEEKTICNDFEDQSGYSSYRTIQQAKAGESGDIIRMKK</sequence>
<dbReference type="GeneID" id="93681762"/>
<dbReference type="NCBIfam" id="NF003353">
    <property type="entry name" value="PRK04387.1"/>
    <property type="match status" value="1"/>
</dbReference>
<dbReference type="InterPro" id="IPR023324">
    <property type="entry name" value="BH2638-like_sf"/>
</dbReference>
<name>A0A1N6XMA9_9BACI</name>
<comment type="similarity">
    <text evidence="1">Belongs to the UPF0223 family.</text>
</comment>
<organism evidence="2 3">
    <name type="scientific">Priestia flexa</name>
    <dbReference type="NCBI Taxonomy" id="86664"/>
    <lineage>
        <taxon>Bacteria</taxon>
        <taxon>Bacillati</taxon>
        <taxon>Bacillota</taxon>
        <taxon>Bacilli</taxon>
        <taxon>Bacillales</taxon>
        <taxon>Bacillaceae</taxon>
        <taxon>Priestia</taxon>
    </lineage>
</organism>
<dbReference type="Pfam" id="PF05256">
    <property type="entry name" value="UPF0223"/>
    <property type="match status" value="1"/>
</dbReference>
<dbReference type="EMBL" id="JAEMWV010000006">
    <property type="protein sequence ID" value="MBN8252461.1"/>
    <property type="molecule type" value="Genomic_DNA"/>
</dbReference>
<dbReference type="SUPFAM" id="SSF158504">
    <property type="entry name" value="BH2638-like"/>
    <property type="match status" value="1"/>
</dbReference>
<accession>A0A4P8XAG1</accession>
<dbReference type="Proteomes" id="UP000664578">
    <property type="component" value="Unassembled WGS sequence"/>
</dbReference>
<dbReference type="AlphaFoldDB" id="A0A1N6XMA9"/>
<dbReference type="PIRSF" id="PIRSF037260">
    <property type="entry name" value="UPF0223"/>
    <property type="match status" value="1"/>
</dbReference>
<evidence type="ECO:0000313" key="3">
    <source>
        <dbReference type="Proteomes" id="UP000664578"/>
    </source>
</evidence>
<reference evidence="2" key="1">
    <citation type="submission" date="2020-12" db="EMBL/GenBank/DDBJ databases">
        <title>PHA producing bacteria isolated from mangrove.</title>
        <authorList>
            <person name="Zheng W."/>
            <person name="Yu S."/>
            <person name="Huang Y."/>
        </authorList>
    </citation>
    <scope>NUCLEOTIDE SEQUENCE</scope>
    <source>
        <strain evidence="2">GN22-4</strain>
    </source>
</reference>
<protein>
    <recommendedName>
        <fullName evidence="1">UPF0223 protein JF537_12850</fullName>
    </recommendedName>
</protein>
<dbReference type="HAMAP" id="MF_01041">
    <property type="entry name" value="UPF0223"/>
    <property type="match status" value="1"/>
</dbReference>
<accession>A0A1N6XMA9</accession>
<dbReference type="RefSeq" id="WP_061786692.1">
    <property type="nucleotide sequence ID" value="NZ_CM125968.1"/>
</dbReference>